<keyword evidence="2" id="KW-1185">Reference proteome</keyword>
<organism evidence="1 2">
    <name type="scientific">Piloderma croceum (strain F 1598)</name>
    <dbReference type="NCBI Taxonomy" id="765440"/>
    <lineage>
        <taxon>Eukaryota</taxon>
        <taxon>Fungi</taxon>
        <taxon>Dikarya</taxon>
        <taxon>Basidiomycota</taxon>
        <taxon>Agaricomycotina</taxon>
        <taxon>Agaricomycetes</taxon>
        <taxon>Agaricomycetidae</taxon>
        <taxon>Atheliales</taxon>
        <taxon>Atheliaceae</taxon>
        <taxon>Piloderma</taxon>
    </lineage>
</organism>
<proteinExistence type="predicted"/>
<sequence>MANLQTSKSSGTSSRTPPFRTLRCQRGCVHDVVAVKNCSTSGSWPYSCWGMVEGSVFYRSFSVRKRRTAIYSSLGYAVVVEIW</sequence>
<reference evidence="2" key="2">
    <citation type="submission" date="2015-01" db="EMBL/GenBank/DDBJ databases">
        <title>Evolutionary Origins and Diversification of the Mycorrhizal Mutualists.</title>
        <authorList>
            <consortium name="DOE Joint Genome Institute"/>
            <consortium name="Mycorrhizal Genomics Consortium"/>
            <person name="Kohler A."/>
            <person name="Kuo A."/>
            <person name="Nagy L.G."/>
            <person name="Floudas D."/>
            <person name="Copeland A."/>
            <person name="Barry K.W."/>
            <person name="Cichocki N."/>
            <person name="Veneault-Fourrey C."/>
            <person name="LaButti K."/>
            <person name="Lindquist E.A."/>
            <person name="Lipzen A."/>
            <person name="Lundell T."/>
            <person name="Morin E."/>
            <person name="Murat C."/>
            <person name="Riley R."/>
            <person name="Ohm R."/>
            <person name="Sun H."/>
            <person name="Tunlid A."/>
            <person name="Henrissat B."/>
            <person name="Grigoriev I.V."/>
            <person name="Hibbett D.S."/>
            <person name="Martin F."/>
        </authorList>
    </citation>
    <scope>NUCLEOTIDE SEQUENCE [LARGE SCALE GENOMIC DNA]</scope>
    <source>
        <strain evidence="2">F 1598</strain>
    </source>
</reference>
<dbReference type="AlphaFoldDB" id="A0A0C3C1G4"/>
<reference evidence="1 2" key="1">
    <citation type="submission" date="2014-04" db="EMBL/GenBank/DDBJ databases">
        <authorList>
            <consortium name="DOE Joint Genome Institute"/>
            <person name="Kuo A."/>
            <person name="Tarkka M."/>
            <person name="Buscot F."/>
            <person name="Kohler A."/>
            <person name="Nagy L.G."/>
            <person name="Floudas D."/>
            <person name="Copeland A."/>
            <person name="Barry K.W."/>
            <person name="Cichocki N."/>
            <person name="Veneault-Fourrey C."/>
            <person name="LaButti K."/>
            <person name="Lindquist E.A."/>
            <person name="Lipzen A."/>
            <person name="Lundell T."/>
            <person name="Morin E."/>
            <person name="Murat C."/>
            <person name="Sun H."/>
            <person name="Tunlid A."/>
            <person name="Henrissat B."/>
            <person name="Grigoriev I.V."/>
            <person name="Hibbett D.S."/>
            <person name="Martin F."/>
            <person name="Nordberg H.P."/>
            <person name="Cantor M.N."/>
            <person name="Hua S.X."/>
        </authorList>
    </citation>
    <scope>NUCLEOTIDE SEQUENCE [LARGE SCALE GENOMIC DNA]</scope>
    <source>
        <strain evidence="1 2">F 1598</strain>
    </source>
</reference>
<gene>
    <name evidence="1" type="ORF">PILCRDRAFT_819699</name>
</gene>
<evidence type="ECO:0000313" key="2">
    <source>
        <dbReference type="Proteomes" id="UP000054166"/>
    </source>
</evidence>
<name>A0A0C3C1G4_PILCF</name>
<protein>
    <submittedName>
        <fullName evidence="1">Uncharacterized protein</fullName>
    </submittedName>
</protein>
<dbReference type="InParanoid" id="A0A0C3C1G4"/>
<dbReference type="EMBL" id="KN832991">
    <property type="protein sequence ID" value="KIM83452.1"/>
    <property type="molecule type" value="Genomic_DNA"/>
</dbReference>
<evidence type="ECO:0000313" key="1">
    <source>
        <dbReference type="EMBL" id="KIM83452.1"/>
    </source>
</evidence>
<dbReference type="Proteomes" id="UP000054166">
    <property type="component" value="Unassembled WGS sequence"/>
</dbReference>
<accession>A0A0C3C1G4</accession>
<dbReference type="HOGENOM" id="CLU_2543374_0_0_1"/>